<comment type="caution">
    <text evidence="2">The sequence shown here is derived from an EMBL/GenBank/DDBJ whole genome shotgun (WGS) entry which is preliminary data.</text>
</comment>
<evidence type="ECO:0000256" key="1">
    <source>
        <dbReference type="SAM" id="MobiDB-lite"/>
    </source>
</evidence>
<dbReference type="AlphaFoldDB" id="A0AAW0GGE9"/>
<name>A0AAW0GGE9_9APHY</name>
<keyword evidence="3" id="KW-1185">Reference proteome</keyword>
<evidence type="ECO:0000313" key="2">
    <source>
        <dbReference type="EMBL" id="KAK7691702.1"/>
    </source>
</evidence>
<accession>A0AAW0GGE9</accession>
<proteinExistence type="predicted"/>
<dbReference type="EMBL" id="JASBNA010000005">
    <property type="protein sequence ID" value="KAK7691702.1"/>
    <property type="molecule type" value="Genomic_DNA"/>
</dbReference>
<reference evidence="2 3" key="1">
    <citation type="submission" date="2022-09" db="EMBL/GenBank/DDBJ databases">
        <authorList>
            <person name="Palmer J.M."/>
        </authorList>
    </citation>
    <scope>NUCLEOTIDE SEQUENCE [LARGE SCALE GENOMIC DNA]</scope>
    <source>
        <strain evidence="2 3">DSM 7382</strain>
    </source>
</reference>
<feature type="region of interest" description="Disordered" evidence="1">
    <location>
        <begin position="194"/>
        <end position="219"/>
    </location>
</feature>
<dbReference type="Proteomes" id="UP001385951">
    <property type="component" value="Unassembled WGS sequence"/>
</dbReference>
<sequence>MRTLFNKFQTRIKLAASRYRAAYAALLVIEPEGLCLGNLKKLKDEDIRGPGREEEDGFTEGTFEPSWIWLVHTETDTSQEFSNAMRVEWAKTKARAERWAEEVRLLQEEMRRVLEYFEWKARWWRMKKTDRADVDIGVQRGLLAYAEKQATIFDKLGKKFALQWSAVLTKHGLRADWQTRYSKMSNLLSSWEMLEEAEQEKENESDSDDNEGDDIMDID</sequence>
<gene>
    <name evidence="2" type="ORF">QCA50_005102</name>
</gene>
<evidence type="ECO:0000313" key="3">
    <source>
        <dbReference type="Proteomes" id="UP001385951"/>
    </source>
</evidence>
<protein>
    <submittedName>
        <fullName evidence="2">Uncharacterized protein</fullName>
    </submittedName>
</protein>
<organism evidence="2 3">
    <name type="scientific">Cerrena zonata</name>
    <dbReference type="NCBI Taxonomy" id="2478898"/>
    <lineage>
        <taxon>Eukaryota</taxon>
        <taxon>Fungi</taxon>
        <taxon>Dikarya</taxon>
        <taxon>Basidiomycota</taxon>
        <taxon>Agaricomycotina</taxon>
        <taxon>Agaricomycetes</taxon>
        <taxon>Polyporales</taxon>
        <taxon>Cerrenaceae</taxon>
        <taxon>Cerrena</taxon>
    </lineage>
</organism>